<dbReference type="STRING" id="1082479.SAMN05216241_1059"/>
<dbReference type="EMBL" id="FNCE01000005">
    <property type="protein sequence ID" value="SDG06433.1"/>
    <property type="molecule type" value="Genomic_DNA"/>
</dbReference>
<evidence type="ECO:0000259" key="1">
    <source>
        <dbReference type="PROSITE" id="PS50983"/>
    </source>
</evidence>
<name>A0A1G7R6R1_9PROT</name>
<organism evidence="2 3">
    <name type="scientific">Limimonas halophila</name>
    <dbReference type="NCBI Taxonomy" id="1082479"/>
    <lineage>
        <taxon>Bacteria</taxon>
        <taxon>Pseudomonadati</taxon>
        <taxon>Pseudomonadota</taxon>
        <taxon>Alphaproteobacteria</taxon>
        <taxon>Rhodospirillales</taxon>
        <taxon>Rhodovibrionaceae</taxon>
        <taxon>Limimonas</taxon>
    </lineage>
</organism>
<evidence type="ECO:0000313" key="2">
    <source>
        <dbReference type="EMBL" id="SDG06433.1"/>
    </source>
</evidence>
<dbReference type="PROSITE" id="PS50983">
    <property type="entry name" value="FE_B12_PBP"/>
    <property type="match status" value="1"/>
</dbReference>
<reference evidence="3" key="1">
    <citation type="submission" date="2016-10" db="EMBL/GenBank/DDBJ databases">
        <authorList>
            <person name="Varghese N."/>
            <person name="Submissions S."/>
        </authorList>
    </citation>
    <scope>NUCLEOTIDE SEQUENCE [LARGE SCALE GENOMIC DNA]</scope>
    <source>
        <strain evidence="3">DSM 25584</strain>
    </source>
</reference>
<dbReference type="SUPFAM" id="SSF53807">
    <property type="entry name" value="Helical backbone' metal receptor"/>
    <property type="match status" value="1"/>
</dbReference>
<keyword evidence="3" id="KW-1185">Reference proteome</keyword>
<proteinExistence type="predicted"/>
<evidence type="ECO:0000313" key="3">
    <source>
        <dbReference type="Proteomes" id="UP000199415"/>
    </source>
</evidence>
<sequence length="295" mass="31098">MPRRIVSLVPNATEIVAALGCGDRLVGRSHECDHPPHVAGLPAVTSARIDSSAASAEIDAQVKRTLGDALSLYDLDRGLLADLRPDLVLTQDRCDVCAVSLADVEAAVAELTGGARLLSLAPARLADVWRDVERVAEAIGVPAAGAELAQALARRVEAVRMATAGRPRPRVAALEWLDPLMAGGHWVPELIAAAGGTDVFNTPGAPAFFISPDDLAAADPDVIVAMPCGFARERVDAELAALTHQPWWTRLRAVRTGRVHAVDANALFSRPGPRLADSAEHLAAHLHPEVMGQQA</sequence>
<dbReference type="CDD" id="cd01144">
    <property type="entry name" value="BtuF"/>
    <property type="match status" value="1"/>
</dbReference>
<dbReference type="OrthoDB" id="9775594at2"/>
<dbReference type="Proteomes" id="UP000199415">
    <property type="component" value="Unassembled WGS sequence"/>
</dbReference>
<protein>
    <submittedName>
        <fullName evidence="2">Iron complex transport system substrate-binding protein</fullName>
    </submittedName>
</protein>
<dbReference type="AlphaFoldDB" id="A0A1G7R6R1"/>
<dbReference type="Gene3D" id="3.40.50.1980">
    <property type="entry name" value="Nitrogenase molybdenum iron protein domain"/>
    <property type="match status" value="2"/>
</dbReference>
<dbReference type="InterPro" id="IPR002491">
    <property type="entry name" value="ABC_transptr_periplasmic_BD"/>
</dbReference>
<dbReference type="Pfam" id="PF01497">
    <property type="entry name" value="Peripla_BP_2"/>
    <property type="match status" value="1"/>
</dbReference>
<dbReference type="RefSeq" id="WP_090019606.1">
    <property type="nucleotide sequence ID" value="NZ_FNCE01000005.1"/>
</dbReference>
<feature type="domain" description="Fe/B12 periplasmic-binding" evidence="1">
    <location>
        <begin position="4"/>
        <end position="290"/>
    </location>
</feature>
<dbReference type="PANTHER" id="PTHR42860">
    <property type="entry name" value="VITAMIN B12-BINDING PROTEIN"/>
    <property type="match status" value="1"/>
</dbReference>
<dbReference type="InterPro" id="IPR051030">
    <property type="entry name" value="Vitamin_B12-ABC_binding"/>
</dbReference>
<gene>
    <name evidence="2" type="ORF">SAMN05216241_1059</name>
</gene>
<dbReference type="PANTHER" id="PTHR42860:SF1">
    <property type="entry name" value="VITAMIN B12-BINDING PROTEIN"/>
    <property type="match status" value="1"/>
</dbReference>
<accession>A0A1G7R6R1</accession>